<dbReference type="EMBL" id="BOPC01000038">
    <property type="protein sequence ID" value="GIJ27818.1"/>
    <property type="molecule type" value="Genomic_DNA"/>
</dbReference>
<dbReference type="CDD" id="cd05930">
    <property type="entry name" value="A_NRPS"/>
    <property type="match status" value="1"/>
</dbReference>
<keyword evidence="5" id="KW-1185">Reference proteome</keyword>
<dbReference type="Pfam" id="PF00501">
    <property type="entry name" value="AMP-binding"/>
    <property type="match status" value="1"/>
</dbReference>
<gene>
    <name evidence="4" type="ORF">Vqi01_29800</name>
</gene>
<evidence type="ECO:0000259" key="2">
    <source>
        <dbReference type="Pfam" id="PF00501"/>
    </source>
</evidence>
<dbReference type="InterPro" id="IPR042099">
    <property type="entry name" value="ANL_N_sf"/>
</dbReference>
<dbReference type="Gene3D" id="3.40.50.12780">
    <property type="entry name" value="N-terminal domain of ligase-like"/>
    <property type="match status" value="1"/>
</dbReference>
<dbReference type="SUPFAM" id="SSF56801">
    <property type="entry name" value="Acetyl-CoA synthetase-like"/>
    <property type="match status" value="1"/>
</dbReference>
<proteinExistence type="predicted"/>
<dbReference type="NCBIfam" id="TIGR01733">
    <property type="entry name" value="AA-adenyl-dom"/>
    <property type="match status" value="1"/>
</dbReference>
<feature type="region of interest" description="Disordered" evidence="1">
    <location>
        <begin position="282"/>
        <end position="304"/>
    </location>
</feature>
<dbReference type="RefSeq" id="WP_204035374.1">
    <property type="nucleotide sequence ID" value="NZ_BOPC01000038.1"/>
</dbReference>
<feature type="domain" description="AMP-dependent synthetase/ligase" evidence="2">
    <location>
        <begin position="165"/>
        <end position="508"/>
    </location>
</feature>
<dbReference type="Proteomes" id="UP000653076">
    <property type="component" value="Unassembled WGS sequence"/>
</dbReference>
<protein>
    <recommendedName>
        <fullName evidence="6">Amino acid adenylation domain-containing protein</fullName>
    </recommendedName>
</protein>
<evidence type="ECO:0008006" key="6">
    <source>
        <dbReference type="Google" id="ProtNLM"/>
    </source>
</evidence>
<dbReference type="PANTHER" id="PTHR45527">
    <property type="entry name" value="NONRIBOSOMAL PEPTIDE SYNTHETASE"/>
    <property type="match status" value="1"/>
</dbReference>
<dbReference type="Gene3D" id="3.30.300.30">
    <property type="match status" value="1"/>
</dbReference>
<name>A0ABQ4JCE0_9ACTN</name>
<dbReference type="InterPro" id="IPR000873">
    <property type="entry name" value="AMP-dep_synth/lig_dom"/>
</dbReference>
<organism evidence="4 5">
    <name type="scientific">Micromonospora qiuiae</name>
    <dbReference type="NCBI Taxonomy" id="502268"/>
    <lineage>
        <taxon>Bacteria</taxon>
        <taxon>Bacillati</taxon>
        <taxon>Actinomycetota</taxon>
        <taxon>Actinomycetes</taxon>
        <taxon>Micromonosporales</taxon>
        <taxon>Micromonosporaceae</taxon>
        <taxon>Micromonospora</taxon>
    </lineage>
</organism>
<evidence type="ECO:0000313" key="5">
    <source>
        <dbReference type="Proteomes" id="UP000653076"/>
    </source>
</evidence>
<sequence length="658" mass="68882">MTRSLETAHAPTGDSTRVNVDRVVASLLVLARAAAAETVTGHLVDPATGAGMTVSLPWRAPLSVLTATVERHLRRLGPDGGRRPTAIEVRHGHGPRILVTGRHVEPSADAALLTGRVNRVLDGATETDCPVGAIDLCGEEDTRIIASAHRPGSTPAGSVPALIRAVAAAKPNAIAIEDARRTVNYAALVALADRYADVLRAEGVRPGDVVAIGLPRRAELVAALLAIWSLRAAFLPVDPSHPRARLDTLFDTAGARFAVVADLATVTRDGCRVITSLDGDLPATDEPGSGRAAAGEDGPTGGELAYAMSTSGSTGRPKVVGVSHAALAHCVTTFTELLELRAPTVAGTTALTFDISLLELFLPLATGGRLLLVDDALRRDPARLGAHLSVGRPDLIQATPSGWRLILPHLPPDLDGVTLLCGGEAVNADLAQRLVNTGAAVWNVYGPTEATIWCTAYRLRQPVADPVPIGAPLPGTVAAVLGRDGRPVPVGHVGELHVGGPQLAVGYLGDPERTGAAFGDGAYRTGDLCAWRPDGTLSYHGRADNQVKIRGHRIELEEIETYAERHPSVAQAAAVVVEAAADDQRLVLYVQSTVDGPVVSDAVLREHLAAMLPAALLPQRIVALPELPLTPSQKVDRRALRDAAQAQIHRRTGSEEAS</sequence>
<evidence type="ECO:0000259" key="3">
    <source>
        <dbReference type="Pfam" id="PF13193"/>
    </source>
</evidence>
<reference evidence="4 5" key="1">
    <citation type="submission" date="2021-01" db="EMBL/GenBank/DDBJ databases">
        <title>Whole genome shotgun sequence of Verrucosispora qiuiae NBRC 106684.</title>
        <authorList>
            <person name="Komaki H."/>
            <person name="Tamura T."/>
        </authorList>
    </citation>
    <scope>NUCLEOTIDE SEQUENCE [LARGE SCALE GENOMIC DNA]</scope>
    <source>
        <strain evidence="4 5">NBRC 106684</strain>
    </source>
</reference>
<dbReference type="Pfam" id="PF13193">
    <property type="entry name" value="AMP-binding_C"/>
    <property type="match status" value="1"/>
</dbReference>
<dbReference type="InterPro" id="IPR010071">
    <property type="entry name" value="AA_adenyl_dom"/>
</dbReference>
<dbReference type="InterPro" id="IPR025110">
    <property type="entry name" value="AMP-bd_C"/>
</dbReference>
<evidence type="ECO:0000313" key="4">
    <source>
        <dbReference type="EMBL" id="GIJ27818.1"/>
    </source>
</evidence>
<feature type="domain" description="AMP-binding enzyme C-terminal" evidence="3">
    <location>
        <begin position="558"/>
        <end position="634"/>
    </location>
</feature>
<dbReference type="InterPro" id="IPR045851">
    <property type="entry name" value="AMP-bd_C_sf"/>
</dbReference>
<dbReference type="PANTHER" id="PTHR45527:SF1">
    <property type="entry name" value="FATTY ACID SYNTHASE"/>
    <property type="match status" value="1"/>
</dbReference>
<comment type="caution">
    <text evidence="4">The sequence shown here is derived from an EMBL/GenBank/DDBJ whole genome shotgun (WGS) entry which is preliminary data.</text>
</comment>
<evidence type="ECO:0000256" key="1">
    <source>
        <dbReference type="SAM" id="MobiDB-lite"/>
    </source>
</evidence>
<accession>A0ABQ4JCE0</accession>